<dbReference type="SMART" id="SM00065">
    <property type="entry name" value="GAF"/>
    <property type="match status" value="1"/>
</dbReference>
<dbReference type="EC" id="3.1.4.52" evidence="1"/>
<evidence type="ECO:0000313" key="8">
    <source>
        <dbReference type="Proteomes" id="UP000270524"/>
    </source>
</evidence>
<gene>
    <name evidence="7" type="ORF">ALQ51_04461</name>
</gene>
<evidence type="ECO:0000256" key="1">
    <source>
        <dbReference type="ARBA" id="ARBA00012282"/>
    </source>
</evidence>
<dbReference type="InterPro" id="IPR043128">
    <property type="entry name" value="Rev_trsase/Diguanyl_cyclase"/>
</dbReference>
<dbReference type="Pfam" id="PF01590">
    <property type="entry name" value="GAF"/>
    <property type="match status" value="1"/>
</dbReference>
<dbReference type="SUPFAM" id="SSF55785">
    <property type="entry name" value="PYP-like sensor domain (PAS domain)"/>
    <property type="match status" value="1"/>
</dbReference>
<dbReference type="Proteomes" id="UP000270524">
    <property type="component" value="Unassembled WGS sequence"/>
</dbReference>
<evidence type="ECO:0000259" key="5">
    <source>
        <dbReference type="PROSITE" id="PS50883"/>
    </source>
</evidence>
<dbReference type="GO" id="GO:0071111">
    <property type="term" value="F:cyclic-guanylate-specific phosphodiesterase activity"/>
    <property type="evidence" value="ECO:0007669"/>
    <property type="project" value="UniProtKB-EC"/>
</dbReference>
<dbReference type="InterPro" id="IPR035919">
    <property type="entry name" value="EAL_sf"/>
</dbReference>
<dbReference type="SMART" id="SM00267">
    <property type="entry name" value="GGDEF"/>
    <property type="match status" value="1"/>
</dbReference>
<dbReference type="PROSITE" id="PS50887">
    <property type="entry name" value="GGDEF"/>
    <property type="match status" value="1"/>
</dbReference>
<evidence type="ECO:0000259" key="6">
    <source>
        <dbReference type="PROSITE" id="PS50887"/>
    </source>
</evidence>
<dbReference type="Gene3D" id="3.30.450.20">
    <property type="entry name" value="PAS domain"/>
    <property type="match status" value="1"/>
</dbReference>
<dbReference type="PROSITE" id="PS50112">
    <property type="entry name" value="PAS"/>
    <property type="match status" value="1"/>
</dbReference>
<dbReference type="CDD" id="cd01949">
    <property type="entry name" value="GGDEF"/>
    <property type="match status" value="1"/>
</dbReference>
<reference evidence="7 8" key="1">
    <citation type="submission" date="2018-08" db="EMBL/GenBank/DDBJ databases">
        <title>Recombination of ecologically and evolutionarily significant loci maintains genetic cohesion in the Pseudomonas syringae species complex.</title>
        <authorList>
            <person name="Dillon M."/>
            <person name="Thakur S."/>
            <person name="Almeida R.N.D."/>
            <person name="Weir B.S."/>
            <person name="Guttman D.S."/>
        </authorList>
    </citation>
    <scope>NUCLEOTIDE SEQUENCE [LARGE SCALE GENOMIC DNA]</scope>
    <source>
        <strain evidence="7 8">ICMP 15203</strain>
    </source>
</reference>
<dbReference type="InterPro" id="IPR000700">
    <property type="entry name" value="PAS-assoc_C"/>
</dbReference>
<dbReference type="InterPro" id="IPR029787">
    <property type="entry name" value="Nucleotide_cyclase"/>
</dbReference>
<feature type="domain" description="EAL" evidence="5">
    <location>
        <begin position="672"/>
        <end position="926"/>
    </location>
</feature>
<name>A0A3M3RVB9_PSECA</name>
<dbReference type="Pfam" id="PF13426">
    <property type="entry name" value="PAS_9"/>
    <property type="match status" value="1"/>
</dbReference>
<dbReference type="Gene3D" id="3.20.20.450">
    <property type="entry name" value="EAL domain"/>
    <property type="match status" value="1"/>
</dbReference>
<dbReference type="EMBL" id="RBPJ01000089">
    <property type="protein sequence ID" value="RMO00305.1"/>
    <property type="molecule type" value="Genomic_DNA"/>
</dbReference>
<dbReference type="SUPFAM" id="SSF55781">
    <property type="entry name" value="GAF domain-like"/>
    <property type="match status" value="1"/>
</dbReference>
<evidence type="ECO:0000259" key="3">
    <source>
        <dbReference type="PROSITE" id="PS50112"/>
    </source>
</evidence>
<dbReference type="InterPro" id="IPR029016">
    <property type="entry name" value="GAF-like_dom_sf"/>
</dbReference>
<dbReference type="CDD" id="cd01948">
    <property type="entry name" value="EAL"/>
    <property type="match status" value="1"/>
</dbReference>
<evidence type="ECO:0000313" key="7">
    <source>
        <dbReference type="EMBL" id="RMO00305.1"/>
    </source>
</evidence>
<dbReference type="PROSITE" id="PS50113">
    <property type="entry name" value="PAC"/>
    <property type="match status" value="1"/>
</dbReference>
<dbReference type="SUPFAM" id="SSF55073">
    <property type="entry name" value="Nucleotide cyclase"/>
    <property type="match status" value="1"/>
</dbReference>
<evidence type="ECO:0000259" key="4">
    <source>
        <dbReference type="PROSITE" id="PS50113"/>
    </source>
</evidence>
<dbReference type="InterPro" id="IPR000160">
    <property type="entry name" value="GGDEF_dom"/>
</dbReference>
<feature type="domain" description="PAC" evidence="4">
    <location>
        <begin position="449"/>
        <end position="501"/>
    </location>
</feature>
<dbReference type="InterPro" id="IPR052155">
    <property type="entry name" value="Biofilm_reg_signaling"/>
</dbReference>
<dbReference type="Gene3D" id="3.30.450.40">
    <property type="match status" value="1"/>
</dbReference>
<accession>A0A3M3RVB9</accession>
<dbReference type="NCBIfam" id="TIGR00254">
    <property type="entry name" value="GGDEF"/>
    <property type="match status" value="1"/>
</dbReference>
<dbReference type="InterPro" id="IPR035965">
    <property type="entry name" value="PAS-like_dom_sf"/>
</dbReference>
<feature type="domain" description="GGDEF" evidence="6">
    <location>
        <begin position="531"/>
        <end position="663"/>
    </location>
</feature>
<comment type="caution">
    <text evidence="7">The sequence shown here is derived from an EMBL/GenBank/DDBJ whole genome shotgun (WGS) entry which is preliminary data.</text>
</comment>
<dbReference type="Pfam" id="PF00990">
    <property type="entry name" value="GGDEF"/>
    <property type="match status" value="1"/>
</dbReference>
<dbReference type="InterPro" id="IPR003018">
    <property type="entry name" value="GAF"/>
</dbReference>
<organism evidence="7 8">
    <name type="scientific">Pseudomonas cannabina</name>
    <dbReference type="NCBI Taxonomy" id="86840"/>
    <lineage>
        <taxon>Bacteria</taxon>
        <taxon>Pseudomonadati</taxon>
        <taxon>Pseudomonadota</taxon>
        <taxon>Gammaproteobacteria</taxon>
        <taxon>Pseudomonadales</taxon>
        <taxon>Pseudomonadaceae</taxon>
        <taxon>Pseudomonas</taxon>
    </lineage>
</organism>
<dbReference type="PANTHER" id="PTHR44757:SF2">
    <property type="entry name" value="BIOFILM ARCHITECTURE MAINTENANCE PROTEIN MBAA"/>
    <property type="match status" value="1"/>
</dbReference>
<proteinExistence type="predicted"/>
<evidence type="ECO:0000256" key="2">
    <source>
        <dbReference type="ARBA" id="ARBA00022636"/>
    </source>
</evidence>
<feature type="domain" description="PAS" evidence="3">
    <location>
        <begin position="376"/>
        <end position="423"/>
    </location>
</feature>
<dbReference type="CDD" id="cd00130">
    <property type="entry name" value="PAS"/>
    <property type="match status" value="1"/>
</dbReference>
<dbReference type="InterPro" id="IPR000014">
    <property type="entry name" value="PAS"/>
</dbReference>
<dbReference type="NCBIfam" id="TIGR00229">
    <property type="entry name" value="sensory_box"/>
    <property type="match status" value="1"/>
</dbReference>
<dbReference type="SUPFAM" id="SSF141868">
    <property type="entry name" value="EAL domain-like"/>
    <property type="match status" value="1"/>
</dbReference>
<dbReference type="PROSITE" id="PS50883">
    <property type="entry name" value="EAL"/>
    <property type="match status" value="1"/>
</dbReference>
<dbReference type="InterPro" id="IPR001633">
    <property type="entry name" value="EAL_dom"/>
</dbReference>
<dbReference type="SMART" id="SM00052">
    <property type="entry name" value="EAL"/>
    <property type="match status" value="1"/>
</dbReference>
<dbReference type="AlphaFoldDB" id="A0A3M3RVB9"/>
<dbReference type="SMART" id="SM00091">
    <property type="entry name" value="PAS"/>
    <property type="match status" value="2"/>
</dbReference>
<dbReference type="InterPro" id="IPR001610">
    <property type="entry name" value="PAC"/>
</dbReference>
<protein>
    <recommendedName>
        <fullName evidence="1">cyclic-guanylate-specific phosphodiesterase</fullName>
        <ecNumber evidence="1">3.1.4.52</ecNumber>
    </recommendedName>
</protein>
<dbReference type="Pfam" id="PF00563">
    <property type="entry name" value="EAL"/>
    <property type="match status" value="1"/>
</dbReference>
<dbReference type="Gene3D" id="3.30.70.270">
    <property type="match status" value="1"/>
</dbReference>
<dbReference type="PANTHER" id="PTHR44757">
    <property type="entry name" value="DIGUANYLATE CYCLASE DGCP"/>
    <property type="match status" value="1"/>
</dbReference>
<dbReference type="SMART" id="SM00086">
    <property type="entry name" value="PAC"/>
    <property type="match status" value="1"/>
</dbReference>
<dbReference type="FunFam" id="3.20.20.450:FF:000001">
    <property type="entry name" value="Cyclic di-GMP phosphodiesterase yahA"/>
    <property type="match status" value="1"/>
</dbReference>
<keyword evidence="2" id="KW-0973">c-di-GMP</keyword>
<sequence>MVVSCKHGLHDATLPYAKRGFTPVATSIPEASLFMKSQTDAAGRTAAEVVTQLPVPSRLGMLRFERLNEANWALLFLDPNCEKQFGLPAVDLCALIGSPYASLMEPEVRYQLHDDVQLQLSSSPNYLIRYTLHTPKGPLGLLEIGEAYKQHNRHLLRGYFMIVDEQVIESEQPVDSDLETRNSRLQIALELNQRAQRDQFAHLERVRAQQDLILRLTRHRYTTANTLLEAAQLITRSACDIYDVDHVSIWNLNDKRLEPITDYDRESGDYRTRTPIDISPYPSYLQALHTSRAIDAGNIQTDPRTREMAENLTPLENRAVLDASIRIDGQVVGVLCLEQTGSTREWQSDEIAFAGELADQFAQVINNHNRRAATNALHLFQRAVEQSANAFLLVNCDGVVEYVNPSFTAITQYSSEEVSGRKLSELPALENLNQLLLEANSSLTTSNSWQGEFKSRRKNLEPYWGQLSISKVYSDTRELTHYIGIYEDITESKLAQQRIERLAYTDNLTNLGNRPAFIRNLDERFARDTDTPMSLLLVDIDNFKRINDSLGHQTGDKLLISLARRLRNTLSPTDVLARFASNEFAVLLDNTGQEAGQTTAAEVLATLDKPMFVDNQLISVTGSVGLACAPLHGRDPQTLMKNAGLALHKAKANGKHQVQVFTEALNAEASYKLFVENNLRRALTQNELEVFYQPKLCLLTGRLLGMEALLRWNHPEKGMIRPDQFISVAEETGLIIPIGKWVARQSCRMSKDLTAAGFGHLQVAINVSPKQFSDPELVSSIAAILREEALDPSLLELELTEGLLLEATEDTRQQLDSLKKLGLSLAMDDFGTGYSSFSYLKKFPIDVIKIDRSFIRDIPDDEDDMEITSAVIAMAHNLKLKVVAEGIETAAQLAFLRRHRCDVGQGYLFDKPIPGEELIEKLQRYPRRPSA</sequence>